<sequence length="175" mass="19875">MQDIIQRANVGRATFYLHYDNKEDLLGSGFSGLQAELRERQKALRERGGEFDERLFAFSYHLLEHAHKHREVIPAMVGKRGGAAIQHVLRKLLADLMREEVKAMIHEKGPGSVPAEATVEFLSSGLFGLLVWWLNGRMRLSVEEMNEAFRKLAIPALKASADRRSRIDRQGNARP</sequence>
<dbReference type="Proteomes" id="UP001059380">
    <property type="component" value="Chromosome"/>
</dbReference>
<keyword evidence="5" id="KW-1185">Reference proteome</keyword>
<dbReference type="AlphaFoldDB" id="A0A9J7BRQ9"/>
<evidence type="ECO:0000259" key="2">
    <source>
        <dbReference type="Pfam" id="PF00440"/>
    </source>
</evidence>
<dbReference type="Pfam" id="PF00440">
    <property type="entry name" value="TetR_N"/>
    <property type="match status" value="1"/>
</dbReference>
<dbReference type="InterPro" id="IPR009057">
    <property type="entry name" value="Homeodomain-like_sf"/>
</dbReference>
<reference evidence="4" key="1">
    <citation type="submission" date="2021-04" db="EMBL/GenBank/DDBJ databases">
        <title>Phylogenetic analysis of Acidobacteriaceae.</title>
        <authorList>
            <person name="Qiu L."/>
            <person name="Zhang Q."/>
        </authorList>
    </citation>
    <scope>NUCLEOTIDE SEQUENCE</scope>
    <source>
        <strain evidence="4">DSM 25168</strain>
    </source>
</reference>
<dbReference type="InterPro" id="IPR001647">
    <property type="entry name" value="HTH_TetR"/>
</dbReference>
<dbReference type="Pfam" id="PF14278">
    <property type="entry name" value="TetR_C_8"/>
    <property type="match status" value="1"/>
</dbReference>
<dbReference type="Gene3D" id="1.10.357.10">
    <property type="entry name" value="Tetracycline Repressor, domain 2"/>
    <property type="match status" value="1"/>
</dbReference>
<evidence type="ECO:0000256" key="1">
    <source>
        <dbReference type="ARBA" id="ARBA00023125"/>
    </source>
</evidence>
<gene>
    <name evidence="4" type="ORF">MOP44_06255</name>
</gene>
<dbReference type="EMBL" id="CP093313">
    <property type="protein sequence ID" value="UWZ85539.1"/>
    <property type="molecule type" value="Genomic_DNA"/>
</dbReference>
<dbReference type="SUPFAM" id="SSF46689">
    <property type="entry name" value="Homeodomain-like"/>
    <property type="match status" value="1"/>
</dbReference>
<organism evidence="4 5">
    <name type="scientific">Occallatibacter riparius</name>
    <dbReference type="NCBI Taxonomy" id="1002689"/>
    <lineage>
        <taxon>Bacteria</taxon>
        <taxon>Pseudomonadati</taxon>
        <taxon>Acidobacteriota</taxon>
        <taxon>Terriglobia</taxon>
        <taxon>Terriglobales</taxon>
        <taxon>Acidobacteriaceae</taxon>
        <taxon>Occallatibacter</taxon>
    </lineage>
</organism>
<evidence type="ECO:0000313" key="4">
    <source>
        <dbReference type="EMBL" id="UWZ85539.1"/>
    </source>
</evidence>
<dbReference type="PANTHER" id="PTHR43479">
    <property type="entry name" value="ACREF/ENVCD OPERON REPRESSOR-RELATED"/>
    <property type="match status" value="1"/>
</dbReference>
<keyword evidence="1" id="KW-0238">DNA-binding</keyword>
<protein>
    <submittedName>
        <fullName evidence="4">TetR/AcrR family transcriptional regulator</fullName>
    </submittedName>
</protein>
<proteinExistence type="predicted"/>
<dbReference type="GO" id="GO:0003677">
    <property type="term" value="F:DNA binding"/>
    <property type="evidence" value="ECO:0007669"/>
    <property type="project" value="UniProtKB-KW"/>
</dbReference>
<dbReference type="PANTHER" id="PTHR43479:SF11">
    <property type="entry name" value="ACREF_ENVCD OPERON REPRESSOR-RELATED"/>
    <property type="match status" value="1"/>
</dbReference>
<feature type="domain" description="HTH tetR-type" evidence="2">
    <location>
        <begin position="1"/>
        <end position="26"/>
    </location>
</feature>
<accession>A0A9J7BRQ9</accession>
<dbReference type="InterPro" id="IPR050624">
    <property type="entry name" value="HTH-type_Tx_Regulator"/>
</dbReference>
<evidence type="ECO:0000259" key="3">
    <source>
        <dbReference type="Pfam" id="PF14278"/>
    </source>
</evidence>
<feature type="domain" description="Transcriptional regulator TetR C-terminal Firmicutes type" evidence="3">
    <location>
        <begin position="56"/>
        <end position="153"/>
    </location>
</feature>
<evidence type="ECO:0000313" key="5">
    <source>
        <dbReference type="Proteomes" id="UP001059380"/>
    </source>
</evidence>
<dbReference type="KEGG" id="orp:MOP44_06255"/>
<name>A0A9J7BRQ9_9BACT</name>
<dbReference type="InterPro" id="IPR039532">
    <property type="entry name" value="TetR_C_Firmicutes"/>
</dbReference>